<protein>
    <submittedName>
        <fullName evidence="2">Uncharacterized protein</fullName>
    </submittedName>
</protein>
<accession>A0AAV7VK82</accession>
<comment type="caution">
    <text evidence="2">The sequence shown here is derived from an EMBL/GenBank/DDBJ whole genome shotgun (WGS) entry which is preliminary data.</text>
</comment>
<evidence type="ECO:0000313" key="2">
    <source>
        <dbReference type="EMBL" id="KAJ1200439.1"/>
    </source>
</evidence>
<organism evidence="2 3">
    <name type="scientific">Pleurodeles waltl</name>
    <name type="common">Iberian ribbed newt</name>
    <dbReference type="NCBI Taxonomy" id="8319"/>
    <lineage>
        <taxon>Eukaryota</taxon>
        <taxon>Metazoa</taxon>
        <taxon>Chordata</taxon>
        <taxon>Craniata</taxon>
        <taxon>Vertebrata</taxon>
        <taxon>Euteleostomi</taxon>
        <taxon>Amphibia</taxon>
        <taxon>Batrachia</taxon>
        <taxon>Caudata</taxon>
        <taxon>Salamandroidea</taxon>
        <taxon>Salamandridae</taxon>
        <taxon>Pleurodelinae</taxon>
        <taxon>Pleurodeles</taxon>
    </lineage>
</organism>
<gene>
    <name evidence="2" type="ORF">NDU88_004263</name>
</gene>
<dbReference type="EMBL" id="JANPWB010000003">
    <property type="protein sequence ID" value="KAJ1200439.1"/>
    <property type="molecule type" value="Genomic_DNA"/>
</dbReference>
<evidence type="ECO:0000256" key="1">
    <source>
        <dbReference type="SAM" id="MobiDB-lite"/>
    </source>
</evidence>
<sequence length="116" mass="12377">MLGAAAVVHAKIAPKRSGWRAEGAGSLPIASSGDLVPENSFYGPRIGEKRIRREAQDGGRHLVFETGARIEWSERAARTAHSAGTLVHPQSPAPKPTPGGYEARRTAESLVRTRLG</sequence>
<dbReference type="Proteomes" id="UP001066276">
    <property type="component" value="Chromosome 2_1"/>
</dbReference>
<reference evidence="2" key="1">
    <citation type="journal article" date="2022" name="bioRxiv">
        <title>Sequencing and chromosome-scale assembly of the giantPleurodeles waltlgenome.</title>
        <authorList>
            <person name="Brown T."/>
            <person name="Elewa A."/>
            <person name="Iarovenko S."/>
            <person name="Subramanian E."/>
            <person name="Araus A.J."/>
            <person name="Petzold A."/>
            <person name="Susuki M."/>
            <person name="Suzuki K.-i.T."/>
            <person name="Hayashi T."/>
            <person name="Toyoda A."/>
            <person name="Oliveira C."/>
            <person name="Osipova E."/>
            <person name="Leigh N.D."/>
            <person name="Simon A."/>
            <person name="Yun M.H."/>
        </authorList>
    </citation>
    <scope>NUCLEOTIDE SEQUENCE</scope>
    <source>
        <strain evidence="2">20211129_DDA</strain>
        <tissue evidence="2">Liver</tissue>
    </source>
</reference>
<evidence type="ECO:0000313" key="3">
    <source>
        <dbReference type="Proteomes" id="UP001066276"/>
    </source>
</evidence>
<feature type="region of interest" description="Disordered" evidence="1">
    <location>
        <begin position="76"/>
        <end position="116"/>
    </location>
</feature>
<feature type="region of interest" description="Disordered" evidence="1">
    <location>
        <begin position="15"/>
        <end position="38"/>
    </location>
</feature>
<dbReference type="AlphaFoldDB" id="A0AAV7VK82"/>
<proteinExistence type="predicted"/>
<keyword evidence="3" id="KW-1185">Reference proteome</keyword>
<name>A0AAV7VK82_PLEWA</name>